<feature type="compositionally biased region" description="Basic and acidic residues" evidence="1">
    <location>
        <begin position="1"/>
        <end position="12"/>
    </location>
</feature>
<name>A0AAV5P3J4_CELCE</name>
<evidence type="ECO:0000313" key="2">
    <source>
        <dbReference type="EMBL" id="GLY57014.1"/>
    </source>
</evidence>
<proteinExistence type="predicted"/>
<dbReference type="Proteomes" id="UP001165168">
    <property type="component" value="Unassembled WGS sequence"/>
</dbReference>
<dbReference type="EMBL" id="BSTG01000002">
    <property type="protein sequence ID" value="GLY57014.1"/>
    <property type="molecule type" value="Genomic_DNA"/>
</dbReference>
<sequence length="75" mass="7265">MQGRLGRVDRGALEGTGPATLVVDGDDVVGGDGDVRGHAATLAHAARGPATSSGADGERGHSAGFADDLAGPSRA</sequence>
<evidence type="ECO:0000256" key="1">
    <source>
        <dbReference type="SAM" id="MobiDB-lite"/>
    </source>
</evidence>
<gene>
    <name evidence="2" type="ORF">Ccel01_16160</name>
</gene>
<accession>A0AAV5P3J4</accession>
<comment type="caution">
    <text evidence="2">The sequence shown here is derived from an EMBL/GenBank/DDBJ whole genome shotgun (WGS) entry which is preliminary data.</text>
</comment>
<protein>
    <submittedName>
        <fullName evidence="2">Uncharacterized protein</fullName>
    </submittedName>
</protein>
<organism evidence="2 3">
    <name type="scientific">Cellulosimicrobium cellulans</name>
    <name type="common">Arthrobacter luteus</name>
    <dbReference type="NCBI Taxonomy" id="1710"/>
    <lineage>
        <taxon>Bacteria</taxon>
        <taxon>Bacillati</taxon>
        <taxon>Actinomycetota</taxon>
        <taxon>Actinomycetes</taxon>
        <taxon>Micrococcales</taxon>
        <taxon>Promicromonosporaceae</taxon>
        <taxon>Cellulosimicrobium</taxon>
    </lineage>
</organism>
<evidence type="ECO:0000313" key="3">
    <source>
        <dbReference type="Proteomes" id="UP001165168"/>
    </source>
</evidence>
<dbReference type="AlphaFoldDB" id="A0AAV5P3J4"/>
<feature type="region of interest" description="Disordered" evidence="1">
    <location>
        <begin position="1"/>
        <end position="25"/>
    </location>
</feature>
<reference evidence="2" key="1">
    <citation type="submission" date="2023-03" db="EMBL/GenBank/DDBJ databases">
        <title>Cellulosimicrobium cellulans NBRC 103059.</title>
        <authorList>
            <person name="Ichikawa N."/>
            <person name="Sato H."/>
            <person name="Tonouchi N."/>
        </authorList>
    </citation>
    <scope>NUCLEOTIDE SEQUENCE</scope>
    <source>
        <strain evidence="2">NBRC 103059</strain>
    </source>
</reference>
<feature type="region of interest" description="Disordered" evidence="1">
    <location>
        <begin position="43"/>
        <end position="75"/>
    </location>
</feature>